<organism evidence="2 3">
    <name type="scientific">Parascaris univalens</name>
    <name type="common">Nematode worm</name>
    <dbReference type="NCBI Taxonomy" id="6257"/>
    <lineage>
        <taxon>Eukaryota</taxon>
        <taxon>Metazoa</taxon>
        <taxon>Ecdysozoa</taxon>
        <taxon>Nematoda</taxon>
        <taxon>Chromadorea</taxon>
        <taxon>Rhabditida</taxon>
        <taxon>Spirurina</taxon>
        <taxon>Ascaridomorpha</taxon>
        <taxon>Ascaridoidea</taxon>
        <taxon>Ascarididae</taxon>
        <taxon>Parascaris</taxon>
    </lineage>
</organism>
<feature type="compositionally biased region" description="Polar residues" evidence="1">
    <location>
        <begin position="1563"/>
        <end position="1577"/>
    </location>
</feature>
<evidence type="ECO:0000313" key="3">
    <source>
        <dbReference type="WBParaSite" id="PgR020_g123_t01"/>
    </source>
</evidence>
<dbReference type="GO" id="GO:0005777">
    <property type="term" value="C:peroxisome"/>
    <property type="evidence" value="ECO:0007669"/>
    <property type="project" value="InterPro"/>
</dbReference>
<protein>
    <submittedName>
        <fullName evidence="3">Protein SZT2</fullName>
    </submittedName>
</protein>
<dbReference type="PANTHER" id="PTHR14918">
    <property type="entry name" value="KICSTOR COMPLEX PROTEIN SZT2"/>
    <property type="match status" value="1"/>
</dbReference>
<feature type="region of interest" description="Disordered" evidence="1">
    <location>
        <begin position="1539"/>
        <end position="1596"/>
    </location>
</feature>
<dbReference type="InterPro" id="IPR033228">
    <property type="entry name" value="SZT2"/>
</dbReference>
<dbReference type="WBParaSite" id="PgR020_g123_t01">
    <property type="protein sequence ID" value="PgR020_g123_t01"/>
    <property type="gene ID" value="PgR020_g123"/>
</dbReference>
<keyword evidence="2" id="KW-1185">Reference proteome</keyword>
<feature type="region of interest" description="Disordered" evidence="1">
    <location>
        <begin position="637"/>
        <end position="656"/>
    </location>
</feature>
<proteinExistence type="predicted"/>
<feature type="region of interest" description="Disordered" evidence="1">
    <location>
        <begin position="928"/>
        <end position="950"/>
    </location>
</feature>
<feature type="compositionally biased region" description="Basic and acidic residues" evidence="1">
    <location>
        <begin position="935"/>
        <end position="947"/>
    </location>
</feature>
<accession>A0A915B0P0</accession>
<dbReference type="Proteomes" id="UP000887569">
    <property type="component" value="Unplaced"/>
</dbReference>
<name>A0A915B0P0_PARUN</name>
<evidence type="ECO:0000313" key="2">
    <source>
        <dbReference type="Proteomes" id="UP000887569"/>
    </source>
</evidence>
<reference evidence="3" key="1">
    <citation type="submission" date="2022-11" db="UniProtKB">
        <authorList>
            <consortium name="WormBaseParasite"/>
        </authorList>
    </citation>
    <scope>IDENTIFICATION</scope>
</reference>
<evidence type="ECO:0000256" key="1">
    <source>
        <dbReference type="SAM" id="MobiDB-lite"/>
    </source>
</evidence>
<sequence length="2699" mass="306275">MHKAFASAFSLTNASAEFILSTLLQRRISEGFHIAYGANGIVNLVRQVRTETEGYVGSAVEQYIIFPPSRIRDGHDLDLPKTAAVDSCLSGRIPPDSSEEFASESYAQKGDADLQLITELWSEPPSTTDTGATQRIAQRYRKIRWADENIICTLSTLDQLMTICVHHSSSQLQLDNSSIDEQVTSRSHRISNAVQLITDCFCLSTLLRNALEREVILLPTLSYGDADPASISRLQILLEALHKELLSTNNICIEVNDSKLWNQITSDVDPCVFSSASRFPAARSSSGASSATSLGCCASPVSQTPLSPLHVYVSRLSPWRLLVSVLPVSPQHVLAITSVASPSIPLLVFHCDEPWMAYNLARLDPLPKALYVSDHRTKCTTSTLAELNKQLHNIEIPKEDLFSRHLELHWLSEARICASEHRVHTLFNLRSYCETIEDQLFSRAFINAVYRALVEDIYVPSEDLIEATEDRCEQANIEIDGVDECIRFLCSHVVELRKKADSLIETLNYQPRGGVLTDSLLDNNEHKVNLVDEGSCEDEQEDYRLAFEELISKHFRKVPNLANYFFYVSDANVHLPVSQNVTNFRMKLGSAITRGKVRLSSGGVLSRSSLSDDVEFCYVGSADNDFSSIQQRINESEVESHDDLEEDDQSSLSDESTSATCISESELLAVDSSVDVAPLFVNFSCALRFPNQTMHTFPIDHLPSCMLKLLRQCPDAPHNIAAMLDQVEVTLDIYVLSWPSVHAVNDHMDSVLTTPSSRQSSPLLPKDAARCFDFENAPSVDTMDVIAELPQAESRAVSDLRLGISRLLQMEKNLVLSRYDDCSVETLRKIIDFIVSESEVGIDPDRIKMKKVKIVLVMEQLKALRRLRERIKHLTLDYCQLSAVPHTHNMFFCCSITDQKRFELMFSKMGPVRRVSYISRRPGNFPRSGSFSEGCEGHDRDSRDSLSTKHSTRYSTEAVLEHGETNSTMKLLDVSVKEERNSVPLPAISIEDISKRKTSGVASRADDEQVFLRPSSRIRQQELNDFWLIVTVDAHEAKVYFCQRYINLHTSIFEKLCRAIETECRTVNQELLLEKMQRTGECDSLLIASDSVSRKMGRDELFERSLHCLPNTPLAREYICSHAKPSKRRNITSSDDEESDNALTGCARVEYPPGHFACGIVAHHYFFVHPRLQQSKQVVGKSCPFAVGFEALRHGIERFAVRNRRNLYVFREEGSANVFYLRLHVTEDSVHESARDPSQKQWMTQMSEMMQNNILLTVHGVRQPGADLQAIIEAMQKRIDVKVLDEITSALQKNPQTRLTPEDVRFIQRNPSCPDAIFHCTLPSFIEEYLGSLYFYLQQQMLTFTIAARFREHSGNRNGATVSERTHFYPYVSESTTLPDGYIAPFFVINRPPSKGSSNLGVACVETRVVDVRGMCKTNLHYARLTANTHSQLYPGGAKLRRAAVERFHELTRCINTSLPLPESLLHSRAGEITALVEFNVWQAGDVGLASLHARFRLAVQQALCDLVTEFGLLSSPIFDIQAPFSPILFRAPAGSVSSKVRGERHPAPLRKRSSSDALLAPTFTSPPKTAQLSSPRFEQPAALNRNEASRRSAQSTQTMFNFDSAKRNSLTLISAISNTDGMLSSSSEETNFMPAYVNCQFANVARDWFDHMVSEVKNNTEQQFSLKKHMFHLDSDHSARKICKVISERLRVMVCHETVTVCHQESNGSTRYCSLNCSDSFVQPFSSDDGRVVDSEHVAISLMLIAYDHEYAEATLRYGAECLDGLLPEVLTQVFTDGDESFRFMPQISPFVPRQRLLFFIIRGEVASLYLYNYSTKAAEHMQKLFSSIISWHNGKSRLLREIGLHKMGITHLPATISPSSNALVWLNAPLLYKYDFPEMGAADFDQQFVSDLLEPNEARLRMKLYRHSSASFLAINLMPTFLEDQCEQILMVENEMRSLMRDHQKFHSVHQSLLAGSCEVSETNLILITMRSREVHYVKSPLLLFPRWRRRIAAIRFSAETPSEFRHSLADDPSARRASGSKLSKYEAPIHHSSKFQFRSNTFSTTIEGFSSTSLTHIRRYTEEDDPCCLKIQFMLVESYVEYAKKLGLHFLDVKDVSPLNVRKNPYTLRYDTQTTQCSPNVWLFKVAAGGVIFVHLTFVAPYFSVRILVWNASQLNNVIPMEDNGTSEVEKQRELESLKDDLISKGHVHSFTYDFHLRMVATYLVGGQQVLFNQGYNTNAFLIDFLQYYGCRPPYARNCVYEERVEFSQLPVDSGLIWEHFLVQKSTEWRVVRLKPLNTGASDQFMLVSEECKEYLGQMYKAIRVVLHDQQLKSPRDCLTIKFYIILVANERTDPFVENVMFGSGTQMSSEMGEFKEMESVREDETETEDGSTSQFDFAIDTSESATPCGRRRFCSGDHIPLVRAAEIARKFSTDVETVIGSRSVDRYAATTEDNPRLSIQKNAPRRHRKHVSKWHAQRMSEHGAVLPREQVIYVHYLSVRQRKLQEELEDSVVHYRLRLQKLVEDAGWHCKRDELWNSMLECAVKRPEASTSGTSRKFFGESSSDVNSVLRNVTSTASTVNDIDKLLGYVRSKSMFDMEPMLDELSRDFAADPFFRFLVLHFGEKRCRFFCSDVKKHLVILSNNPQHSAFMMTAFAKDHLEMRLIYKDHEEMSDDWLADVMDEQLRAQFDEIVRCAASFCWIEVVHSPPLGRIRT</sequence>
<dbReference type="PANTHER" id="PTHR14918:SF3">
    <property type="entry name" value="KICSTOR COMPLEX PROTEIN SZT2"/>
    <property type="match status" value="1"/>
</dbReference>